<reference evidence="1 2" key="1">
    <citation type="submission" date="2018-04" db="EMBL/GenBank/DDBJ databases">
        <title>Brenneria corticis sp.nov.</title>
        <authorList>
            <person name="Li Y."/>
        </authorList>
    </citation>
    <scope>NUCLEOTIDE SEQUENCE [LARGE SCALE GENOMIC DNA]</scope>
    <source>
        <strain evidence="1 2">LMG 2694</strain>
    </source>
</reference>
<protein>
    <submittedName>
        <fullName evidence="1">Phage tail protein</fullName>
    </submittedName>
</protein>
<organism evidence="1 2">
    <name type="scientific">Brenneria nigrifluens DSM 30175 = ATCC 13028</name>
    <dbReference type="NCBI Taxonomy" id="1121120"/>
    <lineage>
        <taxon>Bacteria</taxon>
        <taxon>Pseudomonadati</taxon>
        <taxon>Pseudomonadota</taxon>
        <taxon>Gammaproteobacteria</taxon>
        <taxon>Enterobacterales</taxon>
        <taxon>Pectobacteriaceae</taxon>
        <taxon>Brenneria</taxon>
    </lineage>
</organism>
<dbReference type="AlphaFoldDB" id="A0A2U1U5X4"/>
<gene>
    <name evidence="1" type="ORF">DDT54_23150</name>
</gene>
<name>A0A2U1U5X4_9GAMM</name>
<accession>A0A2U1U5X4</accession>
<proteinExistence type="predicted"/>
<dbReference type="Proteomes" id="UP000295985">
    <property type="component" value="Unassembled WGS sequence"/>
</dbReference>
<comment type="caution">
    <text evidence="1">The sequence shown here is derived from an EMBL/GenBank/DDBJ whole genome shotgun (WGS) entry which is preliminary data.</text>
</comment>
<evidence type="ECO:0000313" key="2">
    <source>
        <dbReference type="Proteomes" id="UP000295985"/>
    </source>
</evidence>
<evidence type="ECO:0000313" key="1">
    <source>
        <dbReference type="EMBL" id="PWC17071.1"/>
    </source>
</evidence>
<dbReference type="EMBL" id="QDKK01000090">
    <property type="protein sequence ID" value="PWC17071.1"/>
    <property type="molecule type" value="Genomic_DNA"/>
</dbReference>
<feature type="non-terminal residue" evidence="1">
    <location>
        <position position="136"/>
    </location>
</feature>
<sequence>MRKIGSLTNTADNNGEFTDGYAAAGIKPTLLLAGWHNTIQRELAAIVEGAGEDLDPNDDEQISKIIGQMSAVISHYRNYGYPEWESAIPYYEGAVVYYNGYLYLSLLDNNVAQVPGTDDSKWQPYIQREATEAEAI</sequence>